<dbReference type="EMBL" id="CAFBPX010000089">
    <property type="protein sequence ID" value="CAB5033782.1"/>
    <property type="molecule type" value="Genomic_DNA"/>
</dbReference>
<evidence type="ECO:0000256" key="1">
    <source>
        <dbReference type="SAM" id="MobiDB-lite"/>
    </source>
</evidence>
<sequence length="102" mass="10591">MRAGGAVVIDQGDRFEACKPLSQLDRVGDRCAGQKKARFGAVGACDPAQASQHVCDMRAEDAAVDVGLVDHDDGEVGEEVTPGLVVGEDSDVEHVGVGEDQV</sequence>
<reference evidence="2" key="1">
    <citation type="submission" date="2020-05" db="EMBL/GenBank/DDBJ databases">
        <authorList>
            <person name="Chiriac C."/>
            <person name="Salcher M."/>
            <person name="Ghai R."/>
            <person name="Kavagutti S V."/>
        </authorList>
    </citation>
    <scope>NUCLEOTIDE SEQUENCE</scope>
</reference>
<dbReference type="AlphaFoldDB" id="A0A6J7RYU4"/>
<gene>
    <name evidence="2" type="ORF">UFOPK4175_00613</name>
</gene>
<feature type="region of interest" description="Disordered" evidence="1">
    <location>
        <begin position="71"/>
        <end position="102"/>
    </location>
</feature>
<protein>
    <submittedName>
        <fullName evidence="2">Unannotated protein</fullName>
    </submittedName>
</protein>
<evidence type="ECO:0000313" key="2">
    <source>
        <dbReference type="EMBL" id="CAB5033782.1"/>
    </source>
</evidence>
<name>A0A6J7RYU4_9ZZZZ</name>
<organism evidence="2">
    <name type="scientific">freshwater metagenome</name>
    <dbReference type="NCBI Taxonomy" id="449393"/>
    <lineage>
        <taxon>unclassified sequences</taxon>
        <taxon>metagenomes</taxon>
        <taxon>ecological metagenomes</taxon>
    </lineage>
</organism>
<feature type="compositionally biased region" description="Basic and acidic residues" evidence="1">
    <location>
        <begin position="92"/>
        <end position="102"/>
    </location>
</feature>
<proteinExistence type="predicted"/>
<accession>A0A6J7RYU4</accession>